<sequence precursor="true">MSRLIGKIVFCVLVLTACLGSVFYCEASDLKEQIFVTVKVNDQCIKMDTQPYIKSGRVYVPIRFVAEALGAKVDWNAEQNKVIISKKEDIEAEELNETVTEAVYADEKKSIQLTIGSNELIAYGEEKQMDAAPEIVNGRTMIPIRFVSENLDCNVIWSDLTYSVLIYKDDIAVPKELIEDRWYTDEDLIWLARIVHVEVKGLSINGKVAVANVVLNRVKSPGFPNTIYDVIFAKGQFPPAHKPGFKELVPSRDCIIAAKMALHGINNVGECLYFNNVPFKSNNVVLYKRIDGEYFYCKK</sequence>
<dbReference type="STRING" id="720554.Clocl_0997"/>
<gene>
    <name evidence="3" type="ordered locus">Clocl_0997</name>
</gene>
<feature type="domain" description="Copper amine oxidase-like N-terminal" evidence="2">
    <location>
        <begin position="39"/>
        <end position="166"/>
    </location>
</feature>
<dbReference type="PROSITE" id="PS51257">
    <property type="entry name" value="PROKAR_LIPOPROTEIN"/>
    <property type="match status" value="1"/>
</dbReference>
<evidence type="ECO:0000313" key="4">
    <source>
        <dbReference type="Proteomes" id="UP000005435"/>
    </source>
</evidence>
<dbReference type="HOGENOM" id="CLU_073309_0_0_9"/>
<accession>G8LX22</accession>
<dbReference type="InterPro" id="IPR011105">
    <property type="entry name" value="Cell_wall_hydrolase_SleB"/>
</dbReference>
<dbReference type="AlphaFoldDB" id="G8LX22"/>
<protein>
    <submittedName>
        <fullName evidence="3">Copper amine oxidase family protein</fullName>
    </submittedName>
</protein>
<dbReference type="EMBL" id="CP003065">
    <property type="protein sequence ID" value="AEV67674.1"/>
    <property type="molecule type" value="Genomic_DNA"/>
</dbReference>
<dbReference type="InterPro" id="IPR012854">
    <property type="entry name" value="Cu_amine_oxidase-like_N"/>
</dbReference>
<dbReference type="InterPro" id="IPR036582">
    <property type="entry name" value="Mao_N_sf"/>
</dbReference>
<evidence type="ECO:0000313" key="3">
    <source>
        <dbReference type="EMBL" id="AEV67674.1"/>
    </source>
</evidence>
<reference evidence="4" key="1">
    <citation type="submission" date="2011-12" db="EMBL/GenBank/DDBJ databases">
        <title>Complete sequence of Clostridium clariflavum DSM 19732.</title>
        <authorList>
            <consortium name="US DOE Joint Genome Institute"/>
            <person name="Lucas S."/>
            <person name="Han J."/>
            <person name="Lapidus A."/>
            <person name="Cheng J.-F."/>
            <person name="Goodwin L."/>
            <person name="Pitluck S."/>
            <person name="Peters L."/>
            <person name="Teshima H."/>
            <person name="Detter J.C."/>
            <person name="Han C."/>
            <person name="Tapia R."/>
            <person name="Land M."/>
            <person name="Hauser L."/>
            <person name="Kyrpides N."/>
            <person name="Ivanova N."/>
            <person name="Pagani I."/>
            <person name="Kitzmiller T."/>
            <person name="Lynd L."/>
            <person name="Izquierdo J."/>
            <person name="Woyke T."/>
        </authorList>
    </citation>
    <scope>NUCLEOTIDE SEQUENCE [LARGE SCALE GENOMIC DNA]</scope>
    <source>
        <strain evidence="4">DSM 19732 / NBRC 101661 / EBR45</strain>
    </source>
</reference>
<evidence type="ECO:0000259" key="1">
    <source>
        <dbReference type="Pfam" id="PF07486"/>
    </source>
</evidence>
<dbReference type="Pfam" id="PF07486">
    <property type="entry name" value="Hydrolase_2"/>
    <property type="match status" value="1"/>
</dbReference>
<dbReference type="Gene3D" id="3.30.457.10">
    <property type="entry name" value="Copper amine oxidase-like, N-terminal domain"/>
    <property type="match status" value="1"/>
</dbReference>
<dbReference type="RefSeq" id="WP_014254292.1">
    <property type="nucleotide sequence ID" value="NC_016627.1"/>
</dbReference>
<dbReference type="KEGG" id="ccl:Clocl_0997"/>
<dbReference type="OrthoDB" id="9785345at2"/>
<dbReference type="eggNOG" id="COG3773">
    <property type="taxonomic scope" value="Bacteria"/>
</dbReference>
<organism evidence="3 4">
    <name type="scientific">Acetivibrio clariflavus (strain DSM 19732 / NBRC 101661 / EBR45)</name>
    <name type="common">Clostridium clariflavum</name>
    <dbReference type="NCBI Taxonomy" id="720554"/>
    <lineage>
        <taxon>Bacteria</taxon>
        <taxon>Bacillati</taxon>
        <taxon>Bacillota</taxon>
        <taxon>Clostridia</taxon>
        <taxon>Eubacteriales</taxon>
        <taxon>Oscillospiraceae</taxon>
        <taxon>Acetivibrio</taxon>
    </lineage>
</organism>
<dbReference type="Pfam" id="PF07833">
    <property type="entry name" value="Cu_amine_oxidN1"/>
    <property type="match status" value="1"/>
</dbReference>
<dbReference type="SUPFAM" id="SSF55383">
    <property type="entry name" value="Copper amine oxidase, domain N"/>
    <property type="match status" value="2"/>
</dbReference>
<dbReference type="GO" id="GO:0016787">
    <property type="term" value="F:hydrolase activity"/>
    <property type="evidence" value="ECO:0007669"/>
    <property type="project" value="InterPro"/>
</dbReference>
<dbReference type="InterPro" id="IPR042047">
    <property type="entry name" value="SleB_dom1"/>
</dbReference>
<proteinExistence type="predicted"/>
<evidence type="ECO:0000259" key="2">
    <source>
        <dbReference type="Pfam" id="PF07833"/>
    </source>
</evidence>
<name>G8LX22_ACECE</name>
<dbReference type="Gene3D" id="1.10.10.2520">
    <property type="entry name" value="Cell wall hydrolase SleB, domain 1"/>
    <property type="match status" value="1"/>
</dbReference>
<reference evidence="3 4" key="2">
    <citation type="journal article" date="2012" name="Stand. Genomic Sci.">
        <title>Complete Genome Sequence of Clostridium clariflavum DSM 19732.</title>
        <authorList>
            <person name="Izquierdo J.A."/>
            <person name="Goodwin L."/>
            <person name="Davenport K.W."/>
            <person name="Teshima H."/>
            <person name="Bruce D."/>
            <person name="Detter C."/>
            <person name="Tapia R."/>
            <person name="Han S."/>
            <person name="Land M."/>
            <person name="Hauser L."/>
            <person name="Jeffries C.D."/>
            <person name="Han J."/>
            <person name="Pitluck S."/>
            <person name="Nolan M."/>
            <person name="Chen A."/>
            <person name="Huntemann M."/>
            <person name="Mavromatis K."/>
            <person name="Mikhailova N."/>
            <person name="Liolios K."/>
            <person name="Woyke T."/>
            <person name="Lynd L.R."/>
        </authorList>
    </citation>
    <scope>NUCLEOTIDE SEQUENCE [LARGE SCALE GENOMIC DNA]</scope>
    <source>
        <strain evidence="4">DSM 19732 / NBRC 101661 / EBR45</strain>
    </source>
</reference>
<dbReference type="Proteomes" id="UP000005435">
    <property type="component" value="Chromosome"/>
</dbReference>
<dbReference type="eggNOG" id="COG2182">
    <property type="taxonomic scope" value="Bacteria"/>
</dbReference>
<feature type="domain" description="Cell wall hydrolase SleB" evidence="1">
    <location>
        <begin position="204"/>
        <end position="296"/>
    </location>
</feature>
<keyword evidence="4" id="KW-1185">Reference proteome</keyword>